<accession>A0A2J7PDH4</accession>
<evidence type="ECO:0000313" key="2">
    <source>
        <dbReference type="Proteomes" id="UP000235965"/>
    </source>
</evidence>
<comment type="caution">
    <text evidence="1">The sequence shown here is derived from an EMBL/GenBank/DDBJ whole genome shotgun (WGS) entry which is preliminary data.</text>
</comment>
<protein>
    <recommendedName>
        <fullName evidence="3">Endonuclease/exonuclease/phosphatase domain-containing protein</fullName>
    </recommendedName>
</protein>
<gene>
    <name evidence="1" type="ORF">B7P43_G01715</name>
</gene>
<evidence type="ECO:0000313" key="1">
    <source>
        <dbReference type="EMBL" id="PNF14395.1"/>
    </source>
</evidence>
<sequence>MVVVYCRSLREVAEEISKYKVDLAGAQQVRWDGGGVEPAGDCTFFYGHMKILLGDFNAQVGRDDIFKPTIGNES</sequence>
<evidence type="ECO:0008006" key="3">
    <source>
        <dbReference type="Google" id="ProtNLM"/>
    </source>
</evidence>
<keyword evidence="2" id="KW-1185">Reference proteome</keyword>
<dbReference type="AlphaFoldDB" id="A0A2J7PDH4"/>
<dbReference type="EMBL" id="NEVH01026386">
    <property type="protein sequence ID" value="PNF14395.1"/>
    <property type="molecule type" value="Genomic_DNA"/>
</dbReference>
<dbReference type="Proteomes" id="UP000235965">
    <property type="component" value="Unassembled WGS sequence"/>
</dbReference>
<proteinExistence type="predicted"/>
<organism evidence="1 2">
    <name type="scientific">Cryptotermes secundus</name>
    <dbReference type="NCBI Taxonomy" id="105785"/>
    <lineage>
        <taxon>Eukaryota</taxon>
        <taxon>Metazoa</taxon>
        <taxon>Ecdysozoa</taxon>
        <taxon>Arthropoda</taxon>
        <taxon>Hexapoda</taxon>
        <taxon>Insecta</taxon>
        <taxon>Pterygota</taxon>
        <taxon>Neoptera</taxon>
        <taxon>Polyneoptera</taxon>
        <taxon>Dictyoptera</taxon>
        <taxon>Blattodea</taxon>
        <taxon>Blattoidea</taxon>
        <taxon>Termitoidae</taxon>
        <taxon>Kalotermitidae</taxon>
        <taxon>Cryptotermitinae</taxon>
        <taxon>Cryptotermes</taxon>
    </lineage>
</organism>
<dbReference type="InParanoid" id="A0A2J7PDH4"/>
<name>A0A2J7PDH4_9NEOP</name>
<reference evidence="1 2" key="1">
    <citation type="submission" date="2017-12" db="EMBL/GenBank/DDBJ databases">
        <title>Hemimetabolous genomes reveal molecular basis of termite eusociality.</title>
        <authorList>
            <person name="Harrison M.C."/>
            <person name="Jongepier E."/>
            <person name="Robertson H.M."/>
            <person name="Arning N."/>
            <person name="Bitard-Feildel T."/>
            <person name="Chao H."/>
            <person name="Childers C.P."/>
            <person name="Dinh H."/>
            <person name="Doddapaneni H."/>
            <person name="Dugan S."/>
            <person name="Gowin J."/>
            <person name="Greiner C."/>
            <person name="Han Y."/>
            <person name="Hu H."/>
            <person name="Hughes D.S.T."/>
            <person name="Huylmans A.-K."/>
            <person name="Kemena C."/>
            <person name="Kremer L.P.M."/>
            <person name="Lee S.L."/>
            <person name="Lopez-Ezquerra A."/>
            <person name="Mallet L."/>
            <person name="Monroy-Kuhn J.M."/>
            <person name="Moser A."/>
            <person name="Murali S.C."/>
            <person name="Muzny D.M."/>
            <person name="Otani S."/>
            <person name="Piulachs M.-D."/>
            <person name="Poelchau M."/>
            <person name="Qu J."/>
            <person name="Schaub F."/>
            <person name="Wada-Katsumata A."/>
            <person name="Worley K.C."/>
            <person name="Xie Q."/>
            <person name="Ylla G."/>
            <person name="Poulsen M."/>
            <person name="Gibbs R.A."/>
            <person name="Schal C."/>
            <person name="Richards S."/>
            <person name="Belles X."/>
            <person name="Korb J."/>
            <person name="Bornberg-Bauer E."/>
        </authorList>
    </citation>
    <scope>NUCLEOTIDE SEQUENCE [LARGE SCALE GENOMIC DNA]</scope>
    <source>
        <tissue evidence="1">Whole body</tissue>
    </source>
</reference>